<gene>
    <name evidence="2" type="primary">LOC111107517</name>
</gene>
<dbReference type="AlphaFoldDB" id="A0A8B8B4W5"/>
<protein>
    <submittedName>
        <fullName evidence="2">Uncharacterized protein LOC111107517</fullName>
    </submittedName>
</protein>
<organism evidence="1 2">
    <name type="scientific">Crassostrea virginica</name>
    <name type="common">Eastern oyster</name>
    <dbReference type="NCBI Taxonomy" id="6565"/>
    <lineage>
        <taxon>Eukaryota</taxon>
        <taxon>Metazoa</taxon>
        <taxon>Spiralia</taxon>
        <taxon>Lophotrochozoa</taxon>
        <taxon>Mollusca</taxon>
        <taxon>Bivalvia</taxon>
        <taxon>Autobranchia</taxon>
        <taxon>Pteriomorphia</taxon>
        <taxon>Ostreida</taxon>
        <taxon>Ostreoidea</taxon>
        <taxon>Ostreidae</taxon>
        <taxon>Crassostrea</taxon>
    </lineage>
</organism>
<dbReference type="RefSeq" id="XP_022298452.1">
    <property type="nucleotide sequence ID" value="XM_022442744.1"/>
</dbReference>
<proteinExistence type="predicted"/>
<accession>A0A8B8B4W5</accession>
<name>A0A8B8B4W5_CRAVI</name>
<keyword evidence="1" id="KW-1185">Reference proteome</keyword>
<reference evidence="2" key="1">
    <citation type="submission" date="2025-08" db="UniProtKB">
        <authorList>
            <consortium name="RefSeq"/>
        </authorList>
    </citation>
    <scope>IDENTIFICATION</scope>
    <source>
        <tissue evidence="2">Whole sample</tissue>
    </source>
</reference>
<dbReference type="GeneID" id="111107517"/>
<evidence type="ECO:0000313" key="2">
    <source>
        <dbReference type="RefSeq" id="XP_022298452.1"/>
    </source>
</evidence>
<dbReference type="OrthoDB" id="6159587at2759"/>
<sequence length="156" mass="18141">MGLVFGRMLDDKTRDEKIQKLTEMLDSECLEVLHKNMLPEEVALFVVLQKKYEKQITFRAGFSNWTLKKGTFTSEFTKRREEVLEKNTQETNIENHIKKAKDGFCKLDAAIFLDDENENASEDENEAKITSYFKEQVTAAISISTHRIEELKKQVT</sequence>
<dbReference type="KEGG" id="cvn:111107517"/>
<evidence type="ECO:0000313" key="1">
    <source>
        <dbReference type="Proteomes" id="UP000694844"/>
    </source>
</evidence>
<dbReference type="Proteomes" id="UP000694844">
    <property type="component" value="Chromosome 8"/>
</dbReference>